<evidence type="ECO:0000313" key="3">
    <source>
        <dbReference type="Proteomes" id="UP000054097"/>
    </source>
</evidence>
<keyword evidence="3" id="KW-1185">Reference proteome</keyword>
<name>A0A0C3AS77_SERVB</name>
<evidence type="ECO:0008006" key="4">
    <source>
        <dbReference type="Google" id="ProtNLM"/>
    </source>
</evidence>
<feature type="region of interest" description="Disordered" evidence="1">
    <location>
        <begin position="443"/>
        <end position="538"/>
    </location>
</feature>
<gene>
    <name evidence="2" type="ORF">M408DRAFT_24632</name>
</gene>
<dbReference type="HOGENOM" id="CLU_430929_0_0_1"/>
<sequence length="635" mass="71678">MASSIIHQRVHQARFGVAMIPLDSIVFDNRVREEDATHSEMLKKEIDSITARWMDPVHLVASVGIDNGWLSRLITEKLVEMRPTGGEFVCISGRHRIAAANKLREDHPELDCYPAIIYDKALLCDPELNLWIESQNLDRLVMKGTLYRRLAVADTIQEEAKFQKTFILLGWNEKQASCLVSLRRSEVWQPLLSLANERFYAAIPPDTIYGWSKNSMAYPFISLIIKDLLDQQVILKDFSPKLTMEYLFGPTWASNNRISKTGTRENMANRMLNTKSERYMPATFARKWEKTKRSSGDYLFGDMVPTIYDLDIHRKPTPLSDKIYRAEQVASYLHLYTHYPDLKHVPGRRNPSPQNEATWAQLIGDSTPKELFKLILEQVDSLIPPKEEECHALISVNPLPHVRVLENLSELAEVLRPTRSKGWELFLSRVQTLGLVFSDHQDLSRLPSDPPSTQPAVSSSTNSANGERAASRQASLRQPRTAQSAPMAARNPQNHRNTVVSLQSKSRKRHSSDTPRPQQVPESDTGDEHTGGGEDDVGQDQVDEALVRTDQVAASDGQIVRVPSDNLGGGLFVWNPQFETASLHPVQRKLIKFFEDLVAVGNDNVDEILEACGISMDHVDQWLSVVSKSLNPSEH</sequence>
<evidence type="ECO:0000256" key="1">
    <source>
        <dbReference type="SAM" id="MobiDB-lite"/>
    </source>
</evidence>
<reference evidence="2 3" key="1">
    <citation type="submission" date="2014-04" db="EMBL/GenBank/DDBJ databases">
        <authorList>
            <consortium name="DOE Joint Genome Institute"/>
            <person name="Kuo A."/>
            <person name="Zuccaro A."/>
            <person name="Kohler A."/>
            <person name="Nagy L.G."/>
            <person name="Floudas D."/>
            <person name="Copeland A."/>
            <person name="Barry K.W."/>
            <person name="Cichocki N."/>
            <person name="Veneault-Fourrey C."/>
            <person name="LaButti K."/>
            <person name="Lindquist E.A."/>
            <person name="Lipzen A."/>
            <person name="Lundell T."/>
            <person name="Morin E."/>
            <person name="Murat C."/>
            <person name="Sun H."/>
            <person name="Tunlid A."/>
            <person name="Henrissat B."/>
            <person name="Grigoriev I.V."/>
            <person name="Hibbett D.S."/>
            <person name="Martin F."/>
            <person name="Nordberg H.P."/>
            <person name="Cantor M.N."/>
            <person name="Hua S.X."/>
        </authorList>
    </citation>
    <scope>NUCLEOTIDE SEQUENCE [LARGE SCALE GENOMIC DNA]</scope>
    <source>
        <strain evidence="2 3">MAFF 305830</strain>
    </source>
</reference>
<accession>A0A0C3AS77</accession>
<feature type="compositionally biased region" description="Polar residues" evidence="1">
    <location>
        <begin position="472"/>
        <end position="484"/>
    </location>
</feature>
<feature type="compositionally biased region" description="Polar residues" evidence="1">
    <location>
        <begin position="491"/>
        <end position="504"/>
    </location>
</feature>
<proteinExistence type="predicted"/>
<evidence type="ECO:0000313" key="2">
    <source>
        <dbReference type="EMBL" id="KIM27425.1"/>
    </source>
</evidence>
<protein>
    <recommendedName>
        <fullName evidence="4">ParB/Sulfiredoxin domain-containing protein</fullName>
    </recommendedName>
</protein>
<dbReference type="AlphaFoldDB" id="A0A0C3AS77"/>
<dbReference type="EMBL" id="KN824299">
    <property type="protein sequence ID" value="KIM27425.1"/>
    <property type="molecule type" value="Genomic_DNA"/>
</dbReference>
<organism evidence="2 3">
    <name type="scientific">Serendipita vermifera MAFF 305830</name>
    <dbReference type="NCBI Taxonomy" id="933852"/>
    <lineage>
        <taxon>Eukaryota</taxon>
        <taxon>Fungi</taxon>
        <taxon>Dikarya</taxon>
        <taxon>Basidiomycota</taxon>
        <taxon>Agaricomycotina</taxon>
        <taxon>Agaricomycetes</taxon>
        <taxon>Sebacinales</taxon>
        <taxon>Serendipitaceae</taxon>
        <taxon>Serendipita</taxon>
    </lineage>
</organism>
<dbReference type="Proteomes" id="UP000054097">
    <property type="component" value="Unassembled WGS sequence"/>
</dbReference>
<feature type="compositionally biased region" description="Polar residues" evidence="1">
    <location>
        <begin position="454"/>
        <end position="465"/>
    </location>
</feature>
<reference evidence="3" key="2">
    <citation type="submission" date="2015-01" db="EMBL/GenBank/DDBJ databases">
        <title>Evolutionary Origins and Diversification of the Mycorrhizal Mutualists.</title>
        <authorList>
            <consortium name="DOE Joint Genome Institute"/>
            <consortium name="Mycorrhizal Genomics Consortium"/>
            <person name="Kohler A."/>
            <person name="Kuo A."/>
            <person name="Nagy L.G."/>
            <person name="Floudas D."/>
            <person name="Copeland A."/>
            <person name="Barry K.W."/>
            <person name="Cichocki N."/>
            <person name="Veneault-Fourrey C."/>
            <person name="LaButti K."/>
            <person name="Lindquist E.A."/>
            <person name="Lipzen A."/>
            <person name="Lundell T."/>
            <person name="Morin E."/>
            <person name="Murat C."/>
            <person name="Riley R."/>
            <person name="Ohm R."/>
            <person name="Sun H."/>
            <person name="Tunlid A."/>
            <person name="Henrissat B."/>
            <person name="Grigoriev I.V."/>
            <person name="Hibbett D.S."/>
            <person name="Martin F."/>
        </authorList>
    </citation>
    <scope>NUCLEOTIDE SEQUENCE [LARGE SCALE GENOMIC DNA]</scope>
    <source>
        <strain evidence="3">MAFF 305830</strain>
    </source>
</reference>